<comment type="caution">
    <text evidence="5">The sequence shown here is derived from an EMBL/GenBank/DDBJ whole genome shotgun (WGS) entry which is preliminary data.</text>
</comment>
<sequence length="472" mass="53123">MNIWIAALDAHGKGGITTHISALTKQLIEMGHSVEWITPGGEITEHISNIVINTNRQLFNKYPNNLSVDVIETWAVRLEMNLRLKLGESKPDIIHCQDVIAYNRIKVIAEKWGIPILLTIHGHIPEEEVINGHIENNSLEYKYWRKSEWFALKEVGTVVSVGEGLLKYLKMINKDANVVNIPNFLHHSFSDVKISDVRSQLGIDHDQFLIFCPSRYEYIKGIDYLLDAVAALPNEYSLLLIDNGQTGLKESVANRQLNNRVKIIEPVDNQLMSSLYNASDLCAIPSIQIGVKTETSSYTAIEAMLMGVPVIASDVGGLSEVVSSWGKLVPMQDSVALEKGIIEMLGSRDRNLHYKKLAAERAANFEASKIVPEIVELYESTITQYAPTHVTPFILYGFSAKVLQMIFLTILDEVEEIKEITDFAKVRFGVSYRQSLLNSYGIIIDLLAENYSDIYEAGLRVKSILQEYIEKR</sequence>
<reference evidence="5 6" key="1">
    <citation type="submission" date="2021-03" db="EMBL/GenBank/DDBJ databases">
        <title>Genomic Encyclopedia of Type Strains, Phase IV (KMG-IV): sequencing the most valuable type-strain genomes for metagenomic binning, comparative biology and taxonomic classification.</title>
        <authorList>
            <person name="Goeker M."/>
        </authorList>
    </citation>
    <scope>NUCLEOTIDE SEQUENCE [LARGE SCALE GENOMIC DNA]</scope>
    <source>
        <strain evidence="5 6">DSM 15596</strain>
    </source>
</reference>
<protein>
    <submittedName>
        <fullName evidence="5">Glycosyltransferase involved in cell wall biosynthesis</fullName>
    </submittedName>
</protein>
<proteinExistence type="predicted"/>
<feature type="domain" description="Glycosyl transferase family 1" evidence="3">
    <location>
        <begin position="197"/>
        <end position="357"/>
    </location>
</feature>
<organism evidence="5 6">
    <name type="scientific">Paenibacillus lactis</name>
    <dbReference type="NCBI Taxonomy" id="228574"/>
    <lineage>
        <taxon>Bacteria</taxon>
        <taxon>Bacillati</taxon>
        <taxon>Bacillota</taxon>
        <taxon>Bacilli</taxon>
        <taxon>Bacillales</taxon>
        <taxon>Paenibacillaceae</taxon>
        <taxon>Paenibacillus</taxon>
    </lineage>
</organism>
<evidence type="ECO:0000256" key="1">
    <source>
        <dbReference type="ARBA" id="ARBA00022676"/>
    </source>
</evidence>
<evidence type="ECO:0000256" key="2">
    <source>
        <dbReference type="ARBA" id="ARBA00022679"/>
    </source>
</evidence>
<dbReference type="Pfam" id="PF13439">
    <property type="entry name" value="Glyco_transf_4"/>
    <property type="match status" value="1"/>
</dbReference>
<dbReference type="InterPro" id="IPR028098">
    <property type="entry name" value="Glyco_trans_4-like_N"/>
</dbReference>
<keyword evidence="6" id="KW-1185">Reference proteome</keyword>
<dbReference type="Proteomes" id="UP000706926">
    <property type="component" value="Unassembled WGS sequence"/>
</dbReference>
<dbReference type="PANTHER" id="PTHR12526">
    <property type="entry name" value="GLYCOSYLTRANSFERASE"/>
    <property type="match status" value="1"/>
</dbReference>
<dbReference type="Gene3D" id="3.40.50.2000">
    <property type="entry name" value="Glycogen Phosphorylase B"/>
    <property type="match status" value="2"/>
</dbReference>
<dbReference type="PANTHER" id="PTHR12526:SF510">
    <property type="entry name" value="D-INOSITOL 3-PHOSPHATE GLYCOSYLTRANSFERASE"/>
    <property type="match status" value="1"/>
</dbReference>
<keyword evidence="1" id="KW-0328">Glycosyltransferase</keyword>
<gene>
    <name evidence="5" type="ORF">J2Z18_000078</name>
</gene>
<keyword evidence="2" id="KW-0808">Transferase</keyword>
<dbReference type="EMBL" id="JAGGKI010000001">
    <property type="protein sequence ID" value="MBP1891009.1"/>
    <property type="molecule type" value="Genomic_DNA"/>
</dbReference>
<dbReference type="SUPFAM" id="SSF53756">
    <property type="entry name" value="UDP-Glycosyltransferase/glycogen phosphorylase"/>
    <property type="match status" value="1"/>
</dbReference>
<evidence type="ECO:0000259" key="3">
    <source>
        <dbReference type="Pfam" id="PF00534"/>
    </source>
</evidence>
<evidence type="ECO:0000259" key="4">
    <source>
        <dbReference type="Pfam" id="PF13439"/>
    </source>
</evidence>
<dbReference type="RefSeq" id="WP_007132291.1">
    <property type="nucleotide sequence ID" value="NZ_CP139098.1"/>
</dbReference>
<feature type="domain" description="Glycosyltransferase subfamily 4-like N-terminal" evidence="4">
    <location>
        <begin position="14"/>
        <end position="185"/>
    </location>
</feature>
<dbReference type="Pfam" id="PF00534">
    <property type="entry name" value="Glycos_transf_1"/>
    <property type="match status" value="1"/>
</dbReference>
<dbReference type="GeneID" id="95402140"/>
<evidence type="ECO:0000313" key="6">
    <source>
        <dbReference type="Proteomes" id="UP000706926"/>
    </source>
</evidence>
<accession>A0ABS4F428</accession>
<name>A0ABS4F428_9BACL</name>
<dbReference type="InterPro" id="IPR001296">
    <property type="entry name" value="Glyco_trans_1"/>
</dbReference>
<dbReference type="CDD" id="cd03801">
    <property type="entry name" value="GT4_PimA-like"/>
    <property type="match status" value="1"/>
</dbReference>
<evidence type="ECO:0000313" key="5">
    <source>
        <dbReference type="EMBL" id="MBP1891009.1"/>
    </source>
</evidence>